<dbReference type="EMBL" id="SRLO01000759">
    <property type="protein sequence ID" value="TNN47078.1"/>
    <property type="molecule type" value="Genomic_DNA"/>
</dbReference>
<evidence type="ECO:0000313" key="2">
    <source>
        <dbReference type="EMBL" id="TNN47078.1"/>
    </source>
</evidence>
<proteinExistence type="predicted"/>
<protein>
    <submittedName>
        <fullName evidence="2">Uncharacterized protein</fullName>
    </submittedName>
</protein>
<keyword evidence="3" id="KW-1185">Reference proteome</keyword>
<evidence type="ECO:0000313" key="3">
    <source>
        <dbReference type="Proteomes" id="UP000314294"/>
    </source>
</evidence>
<evidence type="ECO:0000256" key="1">
    <source>
        <dbReference type="SAM" id="MobiDB-lite"/>
    </source>
</evidence>
<dbReference type="AlphaFoldDB" id="A0A4Z2G0I4"/>
<feature type="region of interest" description="Disordered" evidence="1">
    <location>
        <begin position="73"/>
        <end position="111"/>
    </location>
</feature>
<accession>A0A4Z2G0I4</accession>
<comment type="caution">
    <text evidence="2">The sequence shown here is derived from an EMBL/GenBank/DDBJ whole genome shotgun (WGS) entry which is preliminary data.</text>
</comment>
<dbReference type="Proteomes" id="UP000314294">
    <property type="component" value="Unassembled WGS sequence"/>
</dbReference>
<name>A0A4Z2G0I4_9TELE</name>
<sequence length="156" mass="16550">MATHWPVTLRHAAGSHGLGHSVLGLSSGWYQGPQRNHHMLRTPERLQVLLQLGTRPPQVPTSVSTCWSAGCRPTGPSQSFRDPSGSVPGDNEVPRVPRQAPPISLAGDTDSFAPSGAVTRLLFSVMPPMPQGQEPASMVPLVAGSCKPPTCMLLCE</sequence>
<gene>
    <name evidence="2" type="ORF">EYF80_042752</name>
</gene>
<organism evidence="2 3">
    <name type="scientific">Liparis tanakae</name>
    <name type="common">Tanaka's snailfish</name>
    <dbReference type="NCBI Taxonomy" id="230148"/>
    <lineage>
        <taxon>Eukaryota</taxon>
        <taxon>Metazoa</taxon>
        <taxon>Chordata</taxon>
        <taxon>Craniata</taxon>
        <taxon>Vertebrata</taxon>
        <taxon>Euteleostomi</taxon>
        <taxon>Actinopterygii</taxon>
        <taxon>Neopterygii</taxon>
        <taxon>Teleostei</taxon>
        <taxon>Neoteleostei</taxon>
        <taxon>Acanthomorphata</taxon>
        <taxon>Eupercaria</taxon>
        <taxon>Perciformes</taxon>
        <taxon>Cottioidei</taxon>
        <taxon>Cottales</taxon>
        <taxon>Liparidae</taxon>
        <taxon>Liparis</taxon>
    </lineage>
</organism>
<reference evidence="2 3" key="1">
    <citation type="submission" date="2019-03" db="EMBL/GenBank/DDBJ databases">
        <title>First draft genome of Liparis tanakae, snailfish: a comprehensive survey of snailfish specific genes.</title>
        <authorList>
            <person name="Kim W."/>
            <person name="Song I."/>
            <person name="Jeong J.-H."/>
            <person name="Kim D."/>
            <person name="Kim S."/>
            <person name="Ryu S."/>
            <person name="Song J.Y."/>
            <person name="Lee S.K."/>
        </authorList>
    </citation>
    <scope>NUCLEOTIDE SEQUENCE [LARGE SCALE GENOMIC DNA]</scope>
    <source>
        <tissue evidence="2">Muscle</tissue>
    </source>
</reference>